<dbReference type="PANTHER" id="PTHR33529">
    <property type="entry name" value="SLR0882 PROTEIN-RELATED"/>
    <property type="match status" value="1"/>
</dbReference>
<proteinExistence type="predicted"/>
<gene>
    <name evidence="7" type="ORF">ENG14_04840</name>
</gene>
<name>A0A7C0WV80_9BACT</name>
<organism evidence="7">
    <name type="scientific">Thermodesulforhabdus norvegica</name>
    <dbReference type="NCBI Taxonomy" id="39841"/>
    <lineage>
        <taxon>Bacteria</taxon>
        <taxon>Pseudomonadati</taxon>
        <taxon>Thermodesulfobacteriota</taxon>
        <taxon>Syntrophobacteria</taxon>
        <taxon>Syntrophobacterales</taxon>
        <taxon>Thermodesulforhabdaceae</taxon>
        <taxon>Thermodesulforhabdus</taxon>
    </lineage>
</organism>
<evidence type="ECO:0000256" key="3">
    <source>
        <dbReference type="ARBA" id="ARBA00022692"/>
    </source>
</evidence>
<keyword evidence="5 6" id="KW-0472">Membrane</keyword>
<dbReference type="Proteomes" id="UP000886355">
    <property type="component" value="Unassembled WGS sequence"/>
</dbReference>
<accession>A0A7C0WV80</accession>
<feature type="transmembrane region" description="Helical" evidence="6">
    <location>
        <begin position="307"/>
        <end position="324"/>
    </location>
</feature>
<feature type="transmembrane region" description="Helical" evidence="6">
    <location>
        <begin position="100"/>
        <end position="122"/>
    </location>
</feature>
<sequence>MLIIERYILREIFKTYLLAIAATFALLITGRLLQLARYFFQSFISPSDILLLVLFAVPKLSLYALPLATVLSISLVFSRMKADRELTALEANGISALNLYKPVLAFAFVNMALAATSSIILLPHSNALFRKKLNSLGAASASTLLREGIFIDIIPGFIFYFQKVDTAKLTAMGVFIEDARNPKLNVRIIAEKARLFYDKKHRGITFSVTNGTITRLTSNRNSRGRVVFFKKYEIRIPLGKLIDRSHAGGGKNEMTMEELKKAAKTSGPKEARRFLMEYNLRIALPLSCICLGFLTQIVTYIGKLGSVLWGMSLSAAIYLSYYFLISMGKGLAENGLLPPTVAVWFPLCLIATIIIIFWFRQRSTET</sequence>
<dbReference type="AlphaFoldDB" id="A0A7C0WV80"/>
<keyword evidence="2" id="KW-1003">Cell membrane</keyword>
<dbReference type="PANTHER" id="PTHR33529:SF6">
    <property type="entry name" value="YJGP_YJGQ FAMILY PERMEASE"/>
    <property type="match status" value="1"/>
</dbReference>
<evidence type="ECO:0000256" key="5">
    <source>
        <dbReference type="ARBA" id="ARBA00023136"/>
    </source>
</evidence>
<dbReference type="GO" id="GO:0015920">
    <property type="term" value="P:lipopolysaccharide transport"/>
    <property type="evidence" value="ECO:0007669"/>
    <property type="project" value="TreeGrafter"/>
</dbReference>
<keyword evidence="4 6" id="KW-1133">Transmembrane helix</keyword>
<dbReference type="InterPro" id="IPR005495">
    <property type="entry name" value="LptG/LptF_permease"/>
</dbReference>
<evidence type="ECO:0000256" key="4">
    <source>
        <dbReference type="ARBA" id="ARBA00022989"/>
    </source>
</evidence>
<reference evidence="7" key="1">
    <citation type="journal article" date="2020" name="mSystems">
        <title>Genome- and Community-Level Interaction Insights into Carbon Utilization and Element Cycling Functions of Hydrothermarchaeota in Hydrothermal Sediment.</title>
        <authorList>
            <person name="Zhou Z."/>
            <person name="Liu Y."/>
            <person name="Xu W."/>
            <person name="Pan J."/>
            <person name="Luo Z.H."/>
            <person name="Li M."/>
        </authorList>
    </citation>
    <scope>NUCLEOTIDE SEQUENCE [LARGE SCALE GENOMIC DNA]</scope>
    <source>
        <strain evidence="7">HyVt-19</strain>
    </source>
</reference>
<protein>
    <submittedName>
        <fullName evidence="7">YjgP/YjgQ family permease</fullName>
    </submittedName>
</protein>
<feature type="transmembrane region" description="Helical" evidence="6">
    <location>
        <begin position="336"/>
        <end position="359"/>
    </location>
</feature>
<feature type="transmembrane region" description="Helical" evidence="6">
    <location>
        <begin position="12"/>
        <end position="32"/>
    </location>
</feature>
<evidence type="ECO:0000313" key="7">
    <source>
        <dbReference type="EMBL" id="HDL90210.1"/>
    </source>
</evidence>
<comment type="caution">
    <text evidence="7">The sequence shown here is derived from an EMBL/GenBank/DDBJ whole genome shotgun (WGS) entry which is preliminary data.</text>
</comment>
<evidence type="ECO:0000256" key="1">
    <source>
        <dbReference type="ARBA" id="ARBA00004651"/>
    </source>
</evidence>
<dbReference type="Pfam" id="PF03739">
    <property type="entry name" value="LptF_LptG"/>
    <property type="match status" value="1"/>
</dbReference>
<evidence type="ECO:0000256" key="6">
    <source>
        <dbReference type="SAM" id="Phobius"/>
    </source>
</evidence>
<evidence type="ECO:0000256" key="2">
    <source>
        <dbReference type="ARBA" id="ARBA00022475"/>
    </source>
</evidence>
<dbReference type="GO" id="GO:0043190">
    <property type="term" value="C:ATP-binding cassette (ABC) transporter complex"/>
    <property type="evidence" value="ECO:0007669"/>
    <property type="project" value="TreeGrafter"/>
</dbReference>
<dbReference type="EMBL" id="DQZW01000228">
    <property type="protein sequence ID" value="HDL90210.1"/>
    <property type="molecule type" value="Genomic_DNA"/>
</dbReference>
<keyword evidence="3 6" id="KW-0812">Transmembrane</keyword>
<comment type="subcellular location">
    <subcellularLocation>
        <location evidence="1">Cell membrane</location>
        <topology evidence="1">Multi-pass membrane protein</topology>
    </subcellularLocation>
</comment>